<feature type="transmembrane region" description="Helical" evidence="2">
    <location>
        <begin position="62"/>
        <end position="81"/>
    </location>
</feature>
<dbReference type="InterPro" id="IPR001932">
    <property type="entry name" value="PPM-type_phosphatase-like_dom"/>
</dbReference>
<dbReference type="InterPro" id="IPR036457">
    <property type="entry name" value="PPM-type-like_dom_sf"/>
</dbReference>
<name>A0A5N8X2E9_9ACTN</name>
<dbReference type="RefSeq" id="WP_152867814.1">
    <property type="nucleotide sequence ID" value="NZ_VMNX01000213.1"/>
</dbReference>
<proteinExistence type="predicted"/>
<dbReference type="PANTHER" id="PTHR43156:SF2">
    <property type="entry name" value="STAGE II SPORULATION PROTEIN E"/>
    <property type="match status" value="1"/>
</dbReference>
<dbReference type="AlphaFoldDB" id="A0A5N8X2E9"/>
<dbReference type="InterPro" id="IPR052016">
    <property type="entry name" value="Bact_Sigma-Reg"/>
</dbReference>
<dbReference type="Pfam" id="PF07228">
    <property type="entry name" value="SpoIIE"/>
    <property type="match status" value="1"/>
</dbReference>
<accession>A0A5N8X2E9</accession>
<keyword evidence="2" id="KW-1133">Transmembrane helix</keyword>
<keyword evidence="5" id="KW-1185">Reference proteome</keyword>
<evidence type="ECO:0000313" key="5">
    <source>
        <dbReference type="Proteomes" id="UP000373149"/>
    </source>
</evidence>
<sequence>MGFFRSSADRGAGGPSRSVFTVARCLPFVVLAAVVTIEFSPAHVVYTGALLSPTPALAAVTMGPRGTATVAALAFLVSSATATKNQAWGTQQVYTNLAALLVVTTASMVSSAVRVRRTRELTQVRRIAEVSQNVVLRPLPTRMGMVRAASFYLAAERGAQIGGDLYEATTTRFGVRLIVGDVRGKGLAAVRSAAAVLGAFREAVHYEHDLAEVMHRCAAALQRESALVDRADTRNREEPDEQFVTVLLAQVPDDTTIQLINRGHPPPLIVHHGAVRTLSPARPLPPLGLEEFLTGPPISTETFPFATGERLLLHTDGVLEARNRSHEFFPLLETLETLDGATPAEYLDRLRLALIRHTDGHLSDDAAMILIERAAAAPDLMRPGSP</sequence>
<dbReference type="Proteomes" id="UP000373149">
    <property type="component" value="Unassembled WGS sequence"/>
</dbReference>
<evidence type="ECO:0000256" key="2">
    <source>
        <dbReference type="SAM" id="Phobius"/>
    </source>
</evidence>
<dbReference type="SUPFAM" id="SSF81606">
    <property type="entry name" value="PP2C-like"/>
    <property type="match status" value="1"/>
</dbReference>
<organism evidence="4 5">
    <name type="scientific">Streptomyces acidicola</name>
    <dbReference type="NCBI Taxonomy" id="2596892"/>
    <lineage>
        <taxon>Bacteria</taxon>
        <taxon>Bacillati</taxon>
        <taxon>Actinomycetota</taxon>
        <taxon>Actinomycetes</taxon>
        <taxon>Kitasatosporales</taxon>
        <taxon>Streptomycetaceae</taxon>
        <taxon>Streptomyces</taxon>
    </lineage>
</organism>
<feature type="domain" description="PPM-type phosphatase" evidence="3">
    <location>
        <begin position="146"/>
        <end position="373"/>
    </location>
</feature>
<keyword evidence="2" id="KW-0472">Membrane</keyword>
<feature type="transmembrane region" description="Helical" evidence="2">
    <location>
        <begin position="93"/>
        <end position="113"/>
    </location>
</feature>
<dbReference type="PANTHER" id="PTHR43156">
    <property type="entry name" value="STAGE II SPORULATION PROTEIN E-RELATED"/>
    <property type="match status" value="1"/>
</dbReference>
<evidence type="ECO:0000256" key="1">
    <source>
        <dbReference type="ARBA" id="ARBA00022801"/>
    </source>
</evidence>
<reference evidence="4 5" key="1">
    <citation type="submission" date="2019-09" db="EMBL/GenBank/DDBJ databases">
        <authorList>
            <person name="Duangmal K."/>
            <person name="Teo W.F.A."/>
            <person name="Lipun K."/>
        </authorList>
    </citation>
    <scope>NUCLEOTIDE SEQUENCE [LARGE SCALE GENOMIC DNA]</scope>
    <source>
        <strain evidence="4 5">K1PN6</strain>
    </source>
</reference>
<dbReference type="EMBL" id="VMNX01000213">
    <property type="protein sequence ID" value="MPY53729.1"/>
    <property type="molecule type" value="Genomic_DNA"/>
</dbReference>
<dbReference type="Gene3D" id="3.60.40.10">
    <property type="entry name" value="PPM-type phosphatase domain"/>
    <property type="match status" value="1"/>
</dbReference>
<dbReference type="SMART" id="SM00331">
    <property type="entry name" value="PP2C_SIG"/>
    <property type="match status" value="1"/>
</dbReference>
<evidence type="ECO:0000259" key="3">
    <source>
        <dbReference type="SMART" id="SM00331"/>
    </source>
</evidence>
<feature type="transmembrane region" description="Helical" evidence="2">
    <location>
        <begin position="21"/>
        <end position="42"/>
    </location>
</feature>
<dbReference type="GO" id="GO:0016791">
    <property type="term" value="F:phosphatase activity"/>
    <property type="evidence" value="ECO:0007669"/>
    <property type="project" value="TreeGrafter"/>
</dbReference>
<gene>
    <name evidence="4" type="ORF">FPZ41_36255</name>
</gene>
<comment type="caution">
    <text evidence="4">The sequence shown here is derived from an EMBL/GenBank/DDBJ whole genome shotgun (WGS) entry which is preliminary data.</text>
</comment>
<evidence type="ECO:0000313" key="4">
    <source>
        <dbReference type="EMBL" id="MPY53729.1"/>
    </source>
</evidence>
<keyword evidence="2" id="KW-0812">Transmembrane</keyword>
<protein>
    <submittedName>
        <fullName evidence="4">Serine/threonine-protein phosphatase</fullName>
    </submittedName>
</protein>
<keyword evidence="1" id="KW-0378">Hydrolase</keyword>